<organism evidence="1 2">
    <name type="scientific">Teratosphaeria nubilosa</name>
    <dbReference type="NCBI Taxonomy" id="161662"/>
    <lineage>
        <taxon>Eukaryota</taxon>
        <taxon>Fungi</taxon>
        <taxon>Dikarya</taxon>
        <taxon>Ascomycota</taxon>
        <taxon>Pezizomycotina</taxon>
        <taxon>Dothideomycetes</taxon>
        <taxon>Dothideomycetidae</taxon>
        <taxon>Mycosphaerellales</taxon>
        <taxon>Teratosphaeriaceae</taxon>
        <taxon>Teratosphaeria</taxon>
    </lineage>
</organism>
<accession>A0A6G1L4W2</accession>
<dbReference type="InterPro" id="IPR029044">
    <property type="entry name" value="Nucleotide-diphossugar_trans"/>
</dbReference>
<evidence type="ECO:0000313" key="1">
    <source>
        <dbReference type="EMBL" id="KAF2767468.1"/>
    </source>
</evidence>
<keyword evidence="2" id="KW-1185">Reference proteome</keyword>
<dbReference type="SUPFAM" id="SSF53448">
    <property type="entry name" value="Nucleotide-diphospho-sugar transferases"/>
    <property type="match status" value="1"/>
</dbReference>
<evidence type="ECO:0008006" key="3">
    <source>
        <dbReference type="Google" id="ProtNLM"/>
    </source>
</evidence>
<gene>
    <name evidence="1" type="ORF">EJ03DRAFT_276140</name>
</gene>
<reference evidence="1" key="1">
    <citation type="journal article" date="2020" name="Stud. Mycol.">
        <title>101 Dothideomycetes genomes: a test case for predicting lifestyles and emergence of pathogens.</title>
        <authorList>
            <person name="Haridas S."/>
            <person name="Albert R."/>
            <person name="Binder M."/>
            <person name="Bloem J."/>
            <person name="Labutti K."/>
            <person name="Salamov A."/>
            <person name="Andreopoulos B."/>
            <person name="Baker S."/>
            <person name="Barry K."/>
            <person name="Bills G."/>
            <person name="Bluhm B."/>
            <person name="Cannon C."/>
            <person name="Castanera R."/>
            <person name="Culley D."/>
            <person name="Daum C."/>
            <person name="Ezra D."/>
            <person name="Gonzalez J."/>
            <person name="Henrissat B."/>
            <person name="Kuo A."/>
            <person name="Liang C."/>
            <person name="Lipzen A."/>
            <person name="Lutzoni F."/>
            <person name="Magnuson J."/>
            <person name="Mondo S."/>
            <person name="Nolan M."/>
            <person name="Ohm R."/>
            <person name="Pangilinan J."/>
            <person name="Park H.-J."/>
            <person name="Ramirez L."/>
            <person name="Alfaro M."/>
            <person name="Sun H."/>
            <person name="Tritt A."/>
            <person name="Yoshinaga Y."/>
            <person name="Zwiers L.-H."/>
            <person name="Turgeon B."/>
            <person name="Goodwin S."/>
            <person name="Spatafora J."/>
            <person name="Crous P."/>
            <person name="Grigoriev I."/>
        </authorList>
    </citation>
    <scope>NUCLEOTIDE SEQUENCE</scope>
    <source>
        <strain evidence="1">CBS 116005</strain>
    </source>
</reference>
<protein>
    <recommendedName>
        <fullName evidence="3">Nucleotide-diphospho-sugar transferase domain-containing protein</fullName>
    </recommendedName>
</protein>
<dbReference type="OrthoDB" id="2014201at2759"/>
<dbReference type="AlphaFoldDB" id="A0A6G1L4W2"/>
<dbReference type="EMBL" id="ML995856">
    <property type="protein sequence ID" value="KAF2767468.1"/>
    <property type="molecule type" value="Genomic_DNA"/>
</dbReference>
<name>A0A6G1L4W2_9PEZI</name>
<evidence type="ECO:0000313" key="2">
    <source>
        <dbReference type="Proteomes" id="UP000799436"/>
    </source>
</evidence>
<dbReference type="Proteomes" id="UP000799436">
    <property type="component" value="Unassembled WGS sequence"/>
</dbReference>
<proteinExistence type="predicted"/>
<feature type="non-terminal residue" evidence="1">
    <location>
        <position position="1"/>
    </location>
</feature>
<dbReference type="Gene3D" id="3.90.550.10">
    <property type="entry name" value="Spore Coat Polysaccharide Biosynthesis Protein SpsA, Chain A"/>
    <property type="match status" value="1"/>
</dbReference>
<sequence>LPLKGNGASYYQDCLLKLVGFKLHELDPTLKPVLALDSDQLVMKNLDHLFVGLPDVDLAAPRAYWLSKDFLASTFLMINLSDRLWHTVESALATVQYNKFDMDLINDVLGETVMMLSGEYVTLNSHWEDWGLPSWYHASEGLNLTTHPFSQELSRPRDSAAVIHFTAAGKLWMHTPEHVLDMKPDAHPALAEQFELWRVTAADVCPGGIPGEKD</sequence>